<evidence type="ECO:0000313" key="2">
    <source>
        <dbReference type="Proteomes" id="UP000886520"/>
    </source>
</evidence>
<proteinExistence type="predicted"/>
<gene>
    <name evidence="1" type="ORF">GOP47_0024065</name>
</gene>
<dbReference type="EMBL" id="JABFUD020000023">
    <property type="protein sequence ID" value="KAI5061560.1"/>
    <property type="molecule type" value="Genomic_DNA"/>
</dbReference>
<organism evidence="1 2">
    <name type="scientific">Adiantum capillus-veneris</name>
    <name type="common">Maidenhair fern</name>
    <dbReference type="NCBI Taxonomy" id="13818"/>
    <lineage>
        <taxon>Eukaryota</taxon>
        <taxon>Viridiplantae</taxon>
        <taxon>Streptophyta</taxon>
        <taxon>Embryophyta</taxon>
        <taxon>Tracheophyta</taxon>
        <taxon>Polypodiopsida</taxon>
        <taxon>Polypodiidae</taxon>
        <taxon>Polypodiales</taxon>
        <taxon>Pteridineae</taxon>
        <taxon>Pteridaceae</taxon>
        <taxon>Vittarioideae</taxon>
        <taxon>Adiantum</taxon>
    </lineage>
</organism>
<dbReference type="AlphaFoldDB" id="A0A9D4U5Q1"/>
<protein>
    <submittedName>
        <fullName evidence="1">Uncharacterized protein</fullName>
    </submittedName>
</protein>
<accession>A0A9D4U5Q1</accession>
<keyword evidence="2" id="KW-1185">Reference proteome</keyword>
<reference evidence="1" key="1">
    <citation type="submission" date="2021-01" db="EMBL/GenBank/DDBJ databases">
        <title>Adiantum capillus-veneris genome.</title>
        <authorList>
            <person name="Fang Y."/>
            <person name="Liao Q."/>
        </authorList>
    </citation>
    <scope>NUCLEOTIDE SEQUENCE</scope>
    <source>
        <strain evidence="1">H3</strain>
        <tissue evidence="1">Leaf</tissue>
    </source>
</reference>
<dbReference type="Proteomes" id="UP000886520">
    <property type="component" value="Chromosome 23"/>
</dbReference>
<comment type="caution">
    <text evidence="1">The sequence shown here is derived from an EMBL/GenBank/DDBJ whole genome shotgun (WGS) entry which is preliminary data.</text>
</comment>
<sequence>MVGRQPCLDLTSGRTLTLVYMAPTSNEATSSIGSALVPAPLGNGFIGERNRNASMEIALIGASKSFGAGIIDGTTCVEAPSGFGACANHAGICECAKCRRLAARSYEARRKREYCRKLKESWNQYPSCPLISKRQAIAKRIVTCFKQHTRDLDNETNESIMKDVLNDGCMRGLKIET</sequence>
<name>A0A9D4U5Q1_ADICA</name>
<evidence type="ECO:0000313" key="1">
    <source>
        <dbReference type="EMBL" id="KAI5061560.1"/>
    </source>
</evidence>